<sequence length="249" mass="27469">MNKSQIQKLIKSKLDRQEMVTSARQEEEKKLARQMKEKDQAEERQKRAASRAPKSKPQEPIQVDQANTQDEMGDQVSPLDAHHGPSPSRNYTGTPQRGTGKFNTNPGSKSILEALTKALNAKDGPTTRRLIQAFNSSFGSSVEMEYDEPYPKRAPAPGVGLSNPRVDDSSQLLASISGGVNQKDHPARPTQDRVDGVLHDAKGRNGPASSFRGKRSGAKKPYVKKNNYYSYNKNVFRASIVVSFAKKCA</sequence>
<feature type="region of interest" description="Disordered" evidence="1">
    <location>
        <begin position="1"/>
        <end position="109"/>
    </location>
</feature>
<feature type="compositionally biased region" description="Polar residues" evidence="1">
    <location>
        <begin position="87"/>
        <end position="108"/>
    </location>
</feature>
<evidence type="ECO:0000256" key="1">
    <source>
        <dbReference type="SAM" id="MobiDB-lite"/>
    </source>
</evidence>
<evidence type="ECO:0000313" key="2">
    <source>
        <dbReference type="EMBL" id="EGF97490.1"/>
    </source>
</evidence>
<feature type="region of interest" description="Disordered" evidence="1">
    <location>
        <begin position="146"/>
        <end position="219"/>
    </location>
</feature>
<dbReference type="Proteomes" id="UP000001072">
    <property type="component" value="Unassembled WGS sequence"/>
</dbReference>
<dbReference type="HOGENOM" id="CLU_1115963_0_0_1"/>
<gene>
    <name evidence="2" type="ORF">MELLADRAFT_114300</name>
</gene>
<dbReference type="GeneID" id="18925292"/>
<protein>
    <submittedName>
        <fullName evidence="2">Uncharacterized protein</fullName>
    </submittedName>
</protein>
<feature type="compositionally biased region" description="Basic and acidic residues" evidence="1">
    <location>
        <begin position="182"/>
        <end position="203"/>
    </location>
</feature>
<reference evidence="3" key="1">
    <citation type="journal article" date="2011" name="Proc. Natl. Acad. Sci. U.S.A.">
        <title>Obligate biotrophy features unraveled by the genomic analysis of rust fungi.</title>
        <authorList>
            <person name="Duplessis S."/>
            <person name="Cuomo C.A."/>
            <person name="Lin Y.-C."/>
            <person name="Aerts A."/>
            <person name="Tisserant E."/>
            <person name="Veneault-Fourrey C."/>
            <person name="Joly D.L."/>
            <person name="Hacquard S."/>
            <person name="Amselem J."/>
            <person name="Cantarel B.L."/>
            <person name="Chiu R."/>
            <person name="Coutinho P.M."/>
            <person name="Feau N."/>
            <person name="Field M."/>
            <person name="Frey P."/>
            <person name="Gelhaye E."/>
            <person name="Goldberg J."/>
            <person name="Grabherr M.G."/>
            <person name="Kodira C.D."/>
            <person name="Kohler A."/>
            <person name="Kuees U."/>
            <person name="Lindquist E.A."/>
            <person name="Lucas S.M."/>
            <person name="Mago R."/>
            <person name="Mauceli E."/>
            <person name="Morin E."/>
            <person name="Murat C."/>
            <person name="Pangilinan J.L."/>
            <person name="Park R."/>
            <person name="Pearson M."/>
            <person name="Quesneville H."/>
            <person name="Rouhier N."/>
            <person name="Sakthikumar S."/>
            <person name="Salamov A.A."/>
            <person name="Schmutz J."/>
            <person name="Selles B."/>
            <person name="Shapiro H."/>
            <person name="Tanguay P."/>
            <person name="Tuskan G.A."/>
            <person name="Henrissat B."/>
            <person name="Van de Peer Y."/>
            <person name="Rouze P."/>
            <person name="Ellis J.G."/>
            <person name="Dodds P.N."/>
            <person name="Schein J.E."/>
            <person name="Zhong S."/>
            <person name="Hamelin R.C."/>
            <person name="Grigoriev I.V."/>
            <person name="Szabo L.J."/>
            <person name="Martin F."/>
        </authorList>
    </citation>
    <scope>NUCLEOTIDE SEQUENCE [LARGE SCALE GENOMIC DNA]</scope>
    <source>
        <strain evidence="3">98AG31 / pathotype 3-4-7</strain>
    </source>
</reference>
<dbReference type="InParanoid" id="F4SCY6"/>
<keyword evidence="3" id="KW-1185">Reference proteome</keyword>
<organism evidence="3">
    <name type="scientific">Melampsora larici-populina (strain 98AG31 / pathotype 3-4-7)</name>
    <name type="common">Poplar leaf rust fungus</name>
    <dbReference type="NCBI Taxonomy" id="747676"/>
    <lineage>
        <taxon>Eukaryota</taxon>
        <taxon>Fungi</taxon>
        <taxon>Dikarya</taxon>
        <taxon>Basidiomycota</taxon>
        <taxon>Pucciniomycotina</taxon>
        <taxon>Pucciniomycetes</taxon>
        <taxon>Pucciniales</taxon>
        <taxon>Melampsoraceae</taxon>
        <taxon>Melampsora</taxon>
    </lineage>
</organism>
<feature type="compositionally biased region" description="Polar residues" evidence="1">
    <location>
        <begin position="169"/>
        <end position="180"/>
    </location>
</feature>
<accession>F4SCY6</accession>
<dbReference type="VEuPathDB" id="FungiDB:MELLADRAFT_114300"/>
<dbReference type="AlphaFoldDB" id="F4SCY6"/>
<evidence type="ECO:0000313" key="3">
    <source>
        <dbReference type="Proteomes" id="UP000001072"/>
    </source>
</evidence>
<dbReference type="RefSeq" id="XP_007419244.1">
    <property type="nucleotide sequence ID" value="XM_007419182.1"/>
</dbReference>
<feature type="compositionally biased region" description="Basic and acidic residues" evidence="1">
    <location>
        <begin position="12"/>
        <end position="46"/>
    </location>
</feature>
<dbReference type="EMBL" id="GL883228">
    <property type="protein sequence ID" value="EGF97490.1"/>
    <property type="molecule type" value="Genomic_DNA"/>
</dbReference>
<dbReference type="KEGG" id="mlr:MELLADRAFT_114300"/>
<proteinExistence type="predicted"/>
<name>F4SCY6_MELLP</name>